<feature type="signal peptide" evidence="1">
    <location>
        <begin position="1"/>
        <end position="20"/>
    </location>
</feature>
<keyword evidence="3" id="KW-1185">Reference proteome</keyword>
<evidence type="ECO:0000256" key="1">
    <source>
        <dbReference type="SAM" id="SignalP"/>
    </source>
</evidence>
<reference evidence="2 3" key="1">
    <citation type="submission" date="2019-08" db="EMBL/GenBank/DDBJ databases">
        <authorList>
            <person name="Shi S."/>
        </authorList>
    </citation>
    <scope>NUCLEOTIDE SEQUENCE [LARGE SCALE GENOMIC DNA]</scope>
    <source>
        <strain evidence="2 3">GY10130</strain>
    </source>
</reference>
<evidence type="ECO:0000313" key="3">
    <source>
        <dbReference type="Proteomes" id="UP000321926"/>
    </source>
</evidence>
<dbReference type="AlphaFoldDB" id="A0A5C8K8N2"/>
<sequence length="200" mass="23100">MKAILFLTSALLIFNVPSFSQDIKMDGFTVKDYASLEPKVNGNNIYRSDINHYRIKIPKSWSINKPNSIGVEFNAVDPLGMATMNVHVTHFDNPPKKDAHDFPVSEALNGFKQIMPITILLESKKTYVNNLKCLHVKVKSNIKSLDDDYYIITRNYVFLRGNRMISLTYQVIEEFDTEYSTIFEDSVLSFVFEDHLYKIK</sequence>
<proteinExistence type="predicted"/>
<keyword evidence="1" id="KW-0732">Signal</keyword>
<gene>
    <name evidence="2" type="ORF">FVR03_12235</name>
</gene>
<dbReference type="RefSeq" id="WP_147922040.1">
    <property type="nucleotide sequence ID" value="NZ_VRTY01000042.1"/>
</dbReference>
<comment type="caution">
    <text evidence="2">The sequence shown here is derived from an EMBL/GenBank/DDBJ whole genome shotgun (WGS) entry which is preliminary data.</text>
</comment>
<protein>
    <submittedName>
        <fullName evidence="2">Uncharacterized protein</fullName>
    </submittedName>
</protein>
<accession>A0A5C8K8N2</accession>
<evidence type="ECO:0000313" key="2">
    <source>
        <dbReference type="EMBL" id="TXK45710.1"/>
    </source>
</evidence>
<dbReference type="EMBL" id="VRTY01000042">
    <property type="protein sequence ID" value="TXK45710.1"/>
    <property type="molecule type" value="Genomic_DNA"/>
</dbReference>
<dbReference type="Proteomes" id="UP000321926">
    <property type="component" value="Unassembled WGS sequence"/>
</dbReference>
<name>A0A5C8K8N2_9BACT</name>
<feature type="chain" id="PRO_5023062752" evidence="1">
    <location>
        <begin position="21"/>
        <end position="200"/>
    </location>
</feature>
<organism evidence="2 3">
    <name type="scientific">Pontibacter qinzhouensis</name>
    <dbReference type="NCBI Taxonomy" id="2603253"/>
    <lineage>
        <taxon>Bacteria</taxon>
        <taxon>Pseudomonadati</taxon>
        <taxon>Bacteroidota</taxon>
        <taxon>Cytophagia</taxon>
        <taxon>Cytophagales</taxon>
        <taxon>Hymenobacteraceae</taxon>
        <taxon>Pontibacter</taxon>
    </lineage>
</organism>